<proteinExistence type="inferred from homology"/>
<dbReference type="PANTHER" id="PTHR46470:SF2">
    <property type="entry name" value="GLYCERALDEHYDE 3-PHOSPHATE PHOSPHATASE"/>
    <property type="match status" value="1"/>
</dbReference>
<dbReference type="PANTHER" id="PTHR46470">
    <property type="entry name" value="N-ACYLNEURAMINATE-9-PHOSPHATASE"/>
    <property type="match status" value="1"/>
</dbReference>
<evidence type="ECO:0000256" key="4">
    <source>
        <dbReference type="ARBA" id="ARBA00022801"/>
    </source>
</evidence>
<keyword evidence="4 6" id="KW-0378">Hydrolase</keyword>
<dbReference type="EMBL" id="VOTZ01000002">
    <property type="protein sequence ID" value="MCQ1537619.1"/>
    <property type="molecule type" value="Genomic_DNA"/>
</dbReference>
<accession>A0ABD4TF39</accession>
<evidence type="ECO:0000313" key="7">
    <source>
        <dbReference type="Proteomes" id="UP001524383"/>
    </source>
</evidence>
<dbReference type="GO" id="GO:0044281">
    <property type="term" value="P:small molecule metabolic process"/>
    <property type="evidence" value="ECO:0007669"/>
    <property type="project" value="UniProtKB-ARBA"/>
</dbReference>
<evidence type="ECO:0000256" key="3">
    <source>
        <dbReference type="ARBA" id="ARBA00022723"/>
    </source>
</evidence>
<dbReference type="SFLD" id="SFLDG01129">
    <property type="entry name" value="C1.5:_HAD__Beta-PGM__Phosphata"/>
    <property type="match status" value="1"/>
</dbReference>
<evidence type="ECO:0000256" key="5">
    <source>
        <dbReference type="ARBA" id="ARBA00022842"/>
    </source>
</evidence>
<dbReference type="Gene3D" id="1.10.150.520">
    <property type="match status" value="1"/>
</dbReference>
<dbReference type="SUPFAM" id="SSF56784">
    <property type="entry name" value="HAD-like"/>
    <property type="match status" value="1"/>
</dbReference>
<evidence type="ECO:0000256" key="2">
    <source>
        <dbReference type="ARBA" id="ARBA00007958"/>
    </source>
</evidence>
<dbReference type="Pfam" id="PF13419">
    <property type="entry name" value="HAD_2"/>
    <property type="match status" value="1"/>
</dbReference>
<comment type="caution">
    <text evidence="6">The sequence shown here is derived from an EMBL/GenBank/DDBJ whole genome shotgun (WGS) entry which is preliminary data.</text>
</comment>
<dbReference type="NCBIfam" id="TIGR01509">
    <property type="entry name" value="HAD-SF-IA-v3"/>
    <property type="match status" value="1"/>
</dbReference>
<sequence length="232" mass="26242">MDMQDFLLRDGLFDAVLFDLDNTLVDFISAKQKACVAVIDELGCGDPDILFSYFLRKRHGFEDYANIFDYLSDMEITGSATYLKACTIYEDVKLSNIQPYVGIEEALDAFQSKGMRLGVVTDADSVQAEKRLKQANLREYFDVVISPDISGRRKPDPDSFLMALDSLRSNPLHAIHVGDSIRRDIEPAKRLGMCTIHAAYGDWHPDETKASSIRTLRIERPEELIRLLLGSR</sequence>
<reference evidence="6 7" key="1">
    <citation type="submission" date="2019-08" db="EMBL/GenBank/DDBJ databases">
        <authorList>
            <person name="Chen S.-C."/>
            <person name="Lai M.-C."/>
            <person name="You Y.-T."/>
        </authorList>
    </citation>
    <scope>NUCLEOTIDE SEQUENCE [LARGE SCALE GENOMIC DNA]</scope>
    <source>
        <strain evidence="6 7">P2F9704a</strain>
    </source>
</reference>
<dbReference type="InterPro" id="IPR051400">
    <property type="entry name" value="HAD-like_hydrolase"/>
</dbReference>
<dbReference type="Proteomes" id="UP001524383">
    <property type="component" value="Unassembled WGS sequence"/>
</dbReference>
<dbReference type="InterPro" id="IPR036412">
    <property type="entry name" value="HAD-like_sf"/>
</dbReference>
<evidence type="ECO:0000313" key="6">
    <source>
        <dbReference type="EMBL" id="MCQ1537619.1"/>
    </source>
</evidence>
<keyword evidence="5" id="KW-0460">Magnesium</keyword>
<keyword evidence="7" id="KW-1185">Reference proteome</keyword>
<dbReference type="PRINTS" id="PR00413">
    <property type="entry name" value="HADHALOGNASE"/>
</dbReference>
<evidence type="ECO:0000256" key="1">
    <source>
        <dbReference type="ARBA" id="ARBA00001946"/>
    </source>
</evidence>
<dbReference type="InterPro" id="IPR006439">
    <property type="entry name" value="HAD-SF_hydro_IA"/>
</dbReference>
<gene>
    <name evidence="6" type="ORF">FTO68_01250</name>
</gene>
<dbReference type="InterPro" id="IPR041492">
    <property type="entry name" value="HAD_2"/>
</dbReference>
<dbReference type="SFLD" id="SFLDS00003">
    <property type="entry name" value="Haloacid_Dehalogenase"/>
    <property type="match status" value="1"/>
</dbReference>
<name>A0ABD4TF39_9EURY</name>
<dbReference type="NCBIfam" id="TIGR01549">
    <property type="entry name" value="HAD-SF-IA-v1"/>
    <property type="match status" value="1"/>
</dbReference>
<dbReference type="InterPro" id="IPR023214">
    <property type="entry name" value="HAD_sf"/>
</dbReference>
<dbReference type="GO" id="GO:0016787">
    <property type="term" value="F:hydrolase activity"/>
    <property type="evidence" value="ECO:0007669"/>
    <property type="project" value="UniProtKB-KW"/>
</dbReference>
<organism evidence="6 7">
    <name type="scientific">Methanocalculus taiwanensis</name>
    <dbReference type="NCBI Taxonomy" id="106207"/>
    <lineage>
        <taxon>Archaea</taxon>
        <taxon>Methanobacteriati</taxon>
        <taxon>Methanobacteriota</taxon>
        <taxon>Stenosarchaea group</taxon>
        <taxon>Methanomicrobia</taxon>
        <taxon>Methanomicrobiales</taxon>
        <taxon>Methanocalculaceae</taxon>
        <taxon>Methanocalculus</taxon>
    </lineage>
</organism>
<protein>
    <submittedName>
        <fullName evidence="6">HAD family hydrolase</fullName>
    </submittedName>
</protein>
<comment type="similarity">
    <text evidence="2">Belongs to the HAD-like hydrolase superfamily.</text>
</comment>
<keyword evidence="3" id="KW-0479">Metal-binding</keyword>
<dbReference type="GO" id="GO:0046872">
    <property type="term" value="F:metal ion binding"/>
    <property type="evidence" value="ECO:0007669"/>
    <property type="project" value="UniProtKB-KW"/>
</dbReference>
<dbReference type="AlphaFoldDB" id="A0ABD4TF39"/>
<comment type="cofactor">
    <cofactor evidence="1">
        <name>Mg(2+)</name>
        <dbReference type="ChEBI" id="CHEBI:18420"/>
    </cofactor>
</comment>
<dbReference type="Gene3D" id="3.40.50.1000">
    <property type="entry name" value="HAD superfamily/HAD-like"/>
    <property type="match status" value="1"/>
</dbReference>